<sequence length="148" mass="17002">MKLLLTRKYCLDRTIGKLSVNGKITMYILEKAHKLFNPFHHCIPEGIYKVVPEYAEDSGWSLSVMNDSTNETYEIKAIQGKKIPDGSSLVPVTFFKEKRKPMYSNLANIKLRDRVFLALDEGEEVELEIVSETFKPVLKSCLQKKECI</sequence>
<dbReference type="Proteomes" id="UP000192333">
    <property type="component" value="Chromosome I"/>
</dbReference>
<dbReference type="InterPro" id="IPR043732">
    <property type="entry name" value="DUF5675"/>
</dbReference>
<dbReference type="OrthoDB" id="824623at2"/>
<dbReference type="EMBL" id="LT838813">
    <property type="protein sequence ID" value="SMD44453.1"/>
    <property type="molecule type" value="Genomic_DNA"/>
</dbReference>
<evidence type="ECO:0000259" key="1">
    <source>
        <dbReference type="Pfam" id="PF18925"/>
    </source>
</evidence>
<accession>A0A1W2H6B0</accession>
<evidence type="ECO:0000313" key="3">
    <source>
        <dbReference type="Proteomes" id="UP000192333"/>
    </source>
</evidence>
<feature type="domain" description="DUF5675" evidence="1">
    <location>
        <begin position="5"/>
        <end position="71"/>
    </location>
</feature>
<keyword evidence="3" id="KW-1185">Reference proteome</keyword>
<proteinExistence type="predicted"/>
<evidence type="ECO:0000313" key="2">
    <source>
        <dbReference type="EMBL" id="SMD44453.1"/>
    </source>
</evidence>
<dbReference type="AlphaFoldDB" id="A0A1W2H6B0"/>
<name>A0A1W2H6B0_9BACT</name>
<gene>
    <name evidence="2" type="ORF">SAMN00777080_3074</name>
</gene>
<dbReference type="Pfam" id="PF18925">
    <property type="entry name" value="DUF5675"/>
    <property type="match status" value="1"/>
</dbReference>
<protein>
    <recommendedName>
        <fullName evidence="1">DUF5675 domain-containing protein</fullName>
    </recommendedName>
</protein>
<dbReference type="RefSeq" id="WP_084121229.1">
    <property type="nucleotide sequence ID" value="NZ_LT838813.1"/>
</dbReference>
<dbReference type="STRING" id="758820.SAMN00777080_3074"/>
<reference evidence="3" key="1">
    <citation type="submission" date="2017-04" db="EMBL/GenBank/DDBJ databases">
        <authorList>
            <person name="Varghese N."/>
            <person name="Submissions S."/>
        </authorList>
    </citation>
    <scope>NUCLEOTIDE SEQUENCE [LARGE SCALE GENOMIC DNA]</scope>
    <source>
        <strain evidence="3">DSM 16537</strain>
    </source>
</reference>
<organism evidence="2 3">
    <name type="scientific">Aquiflexum balticum DSM 16537</name>
    <dbReference type="NCBI Taxonomy" id="758820"/>
    <lineage>
        <taxon>Bacteria</taxon>
        <taxon>Pseudomonadati</taxon>
        <taxon>Bacteroidota</taxon>
        <taxon>Cytophagia</taxon>
        <taxon>Cytophagales</taxon>
        <taxon>Cyclobacteriaceae</taxon>
        <taxon>Aquiflexum</taxon>
    </lineage>
</organism>